<organism evidence="9 10">
    <name type="scientific">Basidiobolus ranarum</name>
    <dbReference type="NCBI Taxonomy" id="34480"/>
    <lineage>
        <taxon>Eukaryota</taxon>
        <taxon>Fungi</taxon>
        <taxon>Fungi incertae sedis</taxon>
        <taxon>Zoopagomycota</taxon>
        <taxon>Entomophthoromycotina</taxon>
        <taxon>Basidiobolomycetes</taxon>
        <taxon>Basidiobolales</taxon>
        <taxon>Basidiobolaceae</taxon>
        <taxon>Basidiobolus</taxon>
    </lineage>
</organism>
<comment type="subcellular location">
    <subcellularLocation>
        <location evidence="1">Endoplasmic reticulum membrane</location>
        <topology evidence="1">Peripheral membrane protein</topology>
    </subcellularLocation>
</comment>
<evidence type="ECO:0000256" key="5">
    <source>
        <dbReference type="ARBA" id="ARBA00022824"/>
    </source>
</evidence>
<protein>
    <recommendedName>
        <fullName evidence="4">Ras modification protein ERF4</fullName>
    </recommendedName>
</protein>
<keyword evidence="5" id="KW-0256">Endoplasmic reticulum</keyword>
<proteinExistence type="inferred from homology"/>
<comment type="caution">
    <text evidence="9">The sequence shown here is derived from an EMBL/GenBank/DDBJ whole genome shotgun (WGS) entry which is preliminary data.</text>
</comment>
<dbReference type="EMBL" id="JASJQH010006891">
    <property type="protein sequence ID" value="KAK9728778.1"/>
    <property type="molecule type" value="Genomic_DNA"/>
</dbReference>
<evidence type="ECO:0000313" key="10">
    <source>
        <dbReference type="Proteomes" id="UP001479436"/>
    </source>
</evidence>
<keyword evidence="10" id="KW-1185">Reference proteome</keyword>
<reference evidence="9 10" key="1">
    <citation type="submission" date="2023-04" db="EMBL/GenBank/DDBJ databases">
        <title>Genome of Basidiobolus ranarum AG-B5.</title>
        <authorList>
            <person name="Stajich J.E."/>
            <person name="Carter-House D."/>
            <person name="Gryganskyi A."/>
        </authorList>
    </citation>
    <scope>NUCLEOTIDE SEQUENCE [LARGE SCALE GENOMIC DNA]</scope>
    <source>
        <strain evidence="9 10">AG-B5</strain>
    </source>
</reference>
<dbReference type="PANTHER" id="PTHR13254:SF0">
    <property type="entry name" value="GOLGIN SUBFAMILY A MEMBER 7_ERF4 DOMAIN-CONTAINING PROTEIN"/>
    <property type="match status" value="1"/>
</dbReference>
<evidence type="ECO:0000256" key="7">
    <source>
        <dbReference type="SAM" id="MobiDB-lite"/>
    </source>
</evidence>
<evidence type="ECO:0000259" key="8">
    <source>
        <dbReference type="Pfam" id="PF10256"/>
    </source>
</evidence>
<evidence type="ECO:0000256" key="3">
    <source>
        <dbReference type="ARBA" id="ARBA00011396"/>
    </source>
</evidence>
<name>A0ABR2WAM0_9FUNG</name>
<feature type="compositionally biased region" description="Polar residues" evidence="7">
    <location>
        <begin position="11"/>
        <end position="23"/>
    </location>
</feature>
<evidence type="ECO:0000256" key="4">
    <source>
        <dbReference type="ARBA" id="ARBA00018463"/>
    </source>
</evidence>
<dbReference type="Pfam" id="PF10256">
    <property type="entry name" value="Erf4"/>
    <property type="match status" value="1"/>
</dbReference>
<evidence type="ECO:0000313" key="9">
    <source>
        <dbReference type="EMBL" id="KAK9728778.1"/>
    </source>
</evidence>
<feature type="domain" description="Golgin subfamily A member 7/ERF4" evidence="8">
    <location>
        <begin position="83"/>
        <end position="195"/>
    </location>
</feature>
<feature type="region of interest" description="Disordered" evidence="7">
    <location>
        <begin position="1"/>
        <end position="24"/>
    </location>
</feature>
<comment type="subunit">
    <text evidence="3">Interacts with ERF2.</text>
</comment>
<accession>A0ABR2WAM0</accession>
<evidence type="ECO:0000256" key="6">
    <source>
        <dbReference type="ARBA" id="ARBA00023136"/>
    </source>
</evidence>
<gene>
    <name evidence="9" type="primary">GOLGA7_1</name>
    <name evidence="9" type="ORF">K7432_000809</name>
</gene>
<dbReference type="InterPro" id="IPR051371">
    <property type="entry name" value="Ras_palmitoyltransferase"/>
</dbReference>
<dbReference type="Proteomes" id="UP001479436">
    <property type="component" value="Unassembled WGS sequence"/>
</dbReference>
<comment type="similarity">
    <text evidence="2">Belongs to the ERF4 family.</text>
</comment>
<sequence length="207" mass="23856">MNMNKEDNEVSLEQGTLSPTVDTGSGGLRRLSIKRMSSDFTSVVISRLSYVFGENIDLSEDEDMDEAAEVAYIPTPLPFTGKLRIERDYTIGEGCQFSMEYPPELMEKVSLPQFQESISKLNSILYRAECSWIRHSLDHLIECLTLYTYPLCFGSYYHKCMREFDQAIEVENDRVYAPVGLKLWNPRRCAYHYLEVEFSKTIGEDLP</sequence>
<evidence type="ECO:0000256" key="2">
    <source>
        <dbReference type="ARBA" id="ARBA00007732"/>
    </source>
</evidence>
<dbReference type="InterPro" id="IPR019383">
    <property type="entry name" value="Golgin_A_7/ERF4"/>
</dbReference>
<evidence type="ECO:0000256" key="1">
    <source>
        <dbReference type="ARBA" id="ARBA00004406"/>
    </source>
</evidence>
<dbReference type="PANTHER" id="PTHR13254">
    <property type="entry name" value="GOLGI AUTOANTIGEN, GOLGIN SUBFAMILY A, 7"/>
    <property type="match status" value="1"/>
</dbReference>
<keyword evidence="6" id="KW-0472">Membrane</keyword>